<dbReference type="Gene3D" id="1.10.10.10">
    <property type="entry name" value="Winged helix-like DNA-binding domain superfamily/Winged helix DNA-binding domain"/>
    <property type="match status" value="1"/>
</dbReference>
<dbReference type="Gene3D" id="3.30.420.40">
    <property type="match status" value="1"/>
</dbReference>
<evidence type="ECO:0000313" key="1">
    <source>
        <dbReference type="EMBL" id="QQO11172.1"/>
    </source>
</evidence>
<dbReference type="InterPro" id="IPR036388">
    <property type="entry name" value="WH-like_DNA-bd_sf"/>
</dbReference>
<dbReference type="RefSeq" id="WP_215628481.1">
    <property type="nucleotide sequence ID" value="NZ_CP067089.2"/>
</dbReference>
<dbReference type="KEGG" id="bhc:JFL75_09745"/>
<dbReference type="InterPro" id="IPR036390">
    <property type="entry name" value="WH_DNA-bd_sf"/>
</dbReference>
<reference evidence="1" key="1">
    <citation type="submission" date="2021-01" db="EMBL/GenBank/DDBJ databases">
        <title>Description of Breznakiella homolactica.</title>
        <authorList>
            <person name="Song Y."/>
            <person name="Brune A."/>
        </authorList>
    </citation>
    <scope>NUCLEOTIDE SEQUENCE</scope>
    <source>
        <strain evidence="1">RmG30</strain>
    </source>
</reference>
<dbReference type="EMBL" id="CP067089">
    <property type="protein sequence ID" value="QQO11172.1"/>
    <property type="molecule type" value="Genomic_DNA"/>
</dbReference>
<protein>
    <submittedName>
        <fullName evidence="1">Winged helix-turn-helix transcriptional regulator</fullName>
    </submittedName>
</protein>
<dbReference type="AlphaFoldDB" id="A0A7T7XRI9"/>
<dbReference type="SUPFAM" id="SSF46785">
    <property type="entry name" value="Winged helix' DNA-binding domain"/>
    <property type="match status" value="1"/>
</dbReference>
<dbReference type="Pfam" id="PF13412">
    <property type="entry name" value="HTH_24"/>
    <property type="match status" value="1"/>
</dbReference>
<dbReference type="GO" id="GO:0006355">
    <property type="term" value="P:regulation of DNA-templated transcription"/>
    <property type="evidence" value="ECO:0007669"/>
    <property type="project" value="UniProtKB-ARBA"/>
</dbReference>
<gene>
    <name evidence="1" type="ORF">JFL75_09745</name>
</gene>
<sequence>MKKNTLKDMKSENRRLLIKTLVEKKSLARIELAQITNLSPSTVSSLVSELLDQGLFAETGVSSSTGGRKRTELSLNKDFAALAILEVRRNRTVIRIFDMLLNEKDSMVLSNRYLTGDELLAGAVETLSAYTAGGGMPVTGLGLLFQEDMTETEFSVMYSTSLSSDTISLRDALTMSLHIPVVEDYSQCFSITHVLSGNAAASKGSTAFITIGSQILASIALDGVPVSLKEGRKVMNITPLLGNSGTSEGLLADGGEGFPGKSRAKPGNATPIGETVRSAAQALAAVLKPLCVFFQLDTVFLSGRICEIPEFKKAAEKMLCRQLRPLPSPKIQLAEINTGMLVNNLAVSLQNKILLSE</sequence>
<dbReference type="CDD" id="cd00090">
    <property type="entry name" value="HTH_ARSR"/>
    <property type="match status" value="1"/>
</dbReference>
<keyword evidence="2" id="KW-1185">Reference proteome</keyword>
<proteinExistence type="predicted"/>
<dbReference type="InterPro" id="IPR011991">
    <property type="entry name" value="ArsR-like_HTH"/>
</dbReference>
<dbReference type="Proteomes" id="UP000595917">
    <property type="component" value="Chromosome"/>
</dbReference>
<evidence type="ECO:0000313" key="2">
    <source>
        <dbReference type="Proteomes" id="UP000595917"/>
    </source>
</evidence>
<name>A0A7T7XRI9_9SPIR</name>
<organism evidence="1 2">
    <name type="scientific">Breznakiella homolactica</name>
    <dbReference type="NCBI Taxonomy" id="2798577"/>
    <lineage>
        <taxon>Bacteria</taxon>
        <taxon>Pseudomonadati</taxon>
        <taxon>Spirochaetota</taxon>
        <taxon>Spirochaetia</taxon>
        <taxon>Spirochaetales</taxon>
        <taxon>Breznakiellaceae</taxon>
        <taxon>Breznakiella</taxon>
    </lineage>
</organism>
<accession>A0A7T7XRI9</accession>